<name>A0A250J5Y8_9BACT</name>
<dbReference type="KEGG" id="cfus:CYFUS_004788"/>
<sequence>MPRIEDGDFRIEYALLLFELVKLTVLTDLTLVTGNTVILIHTGVELTRRWIYRVPPSLGFPGGHQRGRIKIRLGILWYTLLHKPPRLLRQLSQTGLVLLLRVQPLRATVDLRSGGVGGVEQHKEHEQRAHSGGNFNPRPGTARLCESLRPPHLLEAQRFPARGRWEKRASTLQTCTHRRCRKAYRGHRAMRGQVARRSQAPCSRQRRRDRGHPSGTAPFQAHRLCRFGRQRGPFGTRRTRALGSCRYARPPEGAPAASGMRYLPTVECALKLAERAPGLAARRPTSGNQLQPLPLVGPRSAHWILPSGTPQRALV</sequence>
<dbReference type="Proteomes" id="UP000217257">
    <property type="component" value="Chromosome"/>
</dbReference>
<gene>
    <name evidence="2" type="ORF">CYFUS_004788</name>
</gene>
<evidence type="ECO:0000313" key="3">
    <source>
        <dbReference type="Proteomes" id="UP000217257"/>
    </source>
</evidence>
<reference evidence="2 3" key="1">
    <citation type="submission" date="2017-06" db="EMBL/GenBank/DDBJ databases">
        <title>Sequencing and comparative analysis of myxobacterial genomes.</title>
        <authorList>
            <person name="Rupp O."/>
            <person name="Goesmann A."/>
            <person name="Sogaard-Andersen L."/>
        </authorList>
    </citation>
    <scope>NUCLEOTIDE SEQUENCE [LARGE SCALE GENOMIC DNA]</scope>
    <source>
        <strain evidence="2 3">DSM 52655</strain>
    </source>
</reference>
<dbReference type="EMBL" id="CP022098">
    <property type="protein sequence ID" value="ATB39344.1"/>
    <property type="molecule type" value="Genomic_DNA"/>
</dbReference>
<accession>A0A250J5Y8</accession>
<dbReference type="AlphaFoldDB" id="A0A250J5Y8"/>
<evidence type="ECO:0000313" key="2">
    <source>
        <dbReference type="EMBL" id="ATB39344.1"/>
    </source>
</evidence>
<proteinExistence type="predicted"/>
<evidence type="ECO:0000256" key="1">
    <source>
        <dbReference type="SAM" id="MobiDB-lite"/>
    </source>
</evidence>
<feature type="region of interest" description="Disordered" evidence="1">
    <location>
        <begin position="188"/>
        <end position="220"/>
    </location>
</feature>
<protein>
    <submittedName>
        <fullName evidence="2">Uncharacterized protein</fullName>
    </submittedName>
</protein>
<organism evidence="2 3">
    <name type="scientific">Cystobacter fuscus</name>
    <dbReference type="NCBI Taxonomy" id="43"/>
    <lineage>
        <taxon>Bacteria</taxon>
        <taxon>Pseudomonadati</taxon>
        <taxon>Myxococcota</taxon>
        <taxon>Myxococcia</taxon>
        <taxon>Myxococcales</taxon>
        <taxon>Cystobacterineae</taxon>
        <taxon>Archangiaceae</taxon>
        <taxon>Cystobacter</taxon>
    </lineage>
</organism>
<feature type="region of interest" description="Disordered" evidence="1">
    <location>
        <begin position="116"/>
        <end position="139"/>
    </location>
</feature>
<feature type="compositionally biased region" description="Basic and acidic residues" evidence="1">
    <location>
        <begin position="120"/>
        <end position="129"/>
    </location>
</feature>